<evidence type="ECO:0000313" key="9">
    <source>
        <dbReference type="Proteomes" id="UP000027238"/>
    </source>
</evidence>
<dbReference type="GO" id="GO:0016020">
    <property type="term" value="C:membrane"/>
    <property type="evidence" value="ECO:0007669"/>
    <property type="project" value="UniProtKB-SubCell"/>
</dbReference>
<feature type="transmembrane region" description="Helical" evidence="6">
    <location>
        <begin position="88"/>
        <end position="110"/>
    </location>
</feature>
<evidence type="ECO:0000256" key="6">
    <source>
        <dbReference type="SAM" id="Phobius"/>
    </source>
</evidence>
<evidence type="ECO:0000256" key="2">
    <source>
        <dbReference type="ARBA" id="ARBA00022692"/>
    </source>
</evidence>
<dbReference type="PANTHER" id="PTHR33048">
    <property type="entry name" value="PTH11-LIKE INTEGRAL MEMBRANE PROTEIN (AFU_ORTHOLOGUE AFUA_5G11245)"/>
    <property type="match status" value="1"/>
</dbReference>
<dbReference type="Proteomes" id="UP000027238">
    <property type="component" value="Unassembled WGS sequence"/>
</dbReference>
<reference evidence="9" key="1">
    <citation type="journal article" date="2014" name="Genome Announc.">
        <title>Draft genome sequence of Colletotrichum sublineola, a destructive pathogen of cultivated sorghum.</title>
        <authorList>
            <person name="Baroncelli R."/>
            <person name="Sanz-Martin J.M."/>
            <person name="Rech G.E."/>
            <person name="Sukno S.A."/>
            <person name="Thon M.R."/>
        </authorList>
    </citation>
    <scope>NUCLEOTIDE SEQUENCE [LARGE SCALE GENOMIC DNA]</scope>
    <source>
        <strain evidence="9">TX430BB</strain>
    </source>
</reference>
<dbReference type="PANTHER" id="PTHR33048:SF96">
    <property type="entry name" value="INTEGRAL MEMBRANE PROTEIN"/>
    <property type="match status" value="1"/>
</dbReference>
<evidence type="ECO:0000256" key="3">
    <source>
        <dbReference type="ARBA" id="ARBA00022989"/>
    </source>
</evidence>
<evidence type="ECO:0000256" key="5">
    <source>
        <dbReference type="ARBA" id="ARBA00038359"/>
    </source>
</evidence>
<comment type="caution">
    <text evidence="8">The sequence shown here is derived from an EMBL/GenBank/DDBJ whole genome shotgun (WGS) entry which is preliminary data.</text>
</comment>
<keyword evidence="9" id="KW-1185">Reference proteome</keyword>
<comment type="subcellular location">
    <subcellularLocation>
        <location evidence="1">Membrane</location>
        <topology evidence="1">Multi-pass membrane protein</topology>
    </subcellularLocation>
</comment>
<comment type="similarity">
    <text evidence="5">Belongs to the SAT4 family.</text>
</comment>
<evidence type="ECO:0000313" key="8">
    <source>
        <dbReference type="EMBL" id="KDN61341.1"/>
    </source>
</evidence>
<feature type="transmembrane region" description="Helical" evidence="6">
    <location>
        <begin position="122"/>
        <end position="143"/>
    </location>
</feature>
<feature type="domain" description="Rhodopsin" evidence="7">
    <location>
        <begin position="27"/>
        <end position="272"/>
    </location>
</feature>
<dbReference type="OMA" id="PDYLYNF"/>
<dbReference type="Pfam" id="PF20684">
    <property type="entry name" value="Fung_rhodopsin"/>
    <property type="match status" value="1"/>
</dbReference>
<gene>
    <name evidence="8" type="ORF">CSUB01_06543</name>
</gene>
<dbReference type="HOGENOM" id="CLU_028200_3_4_1"/>
<dbReference type="STRING" id="1173701.A0A066X6G0"/>
<feature type="transmembrane region" description="Helical" evidence="6">
    <location>
        <begin position="12"/>
        <end position="32"/>
    </location>
</feature>
<feature type="transmembrane region" description="Helical" evidence="6">
    <location>
        <begin position="248"/>
        <end position="267"/>
    </location>
</feature>
<evidence type="ECO:0000256" key="4">
    <source>
        <dbReference type="ARBA" id="ARBA00023136"/>
    </source>
</evidence>
<dbReference type="InterPro" id="IPR049326">
    <property type="entry name" value="Rhodopsin_dom_fungi"/>
</dbReference>
<feature type="transmembrane region" description="Helical" evidence="6">
    <location>
        <begin position="44"/>
        <end position="68"/>
    </location>
</feature>
<dbReference type="InterPro" id="IPR052337">
    <property type="entry name" value="SAT4-like"/>
</dbReference>
<name>A0A066X6G0_COLSU</name>
<accession>A0A066X6G0</accession>
<dbReference type="eggNOG" id="ENOG502R8GX">
    <property type="taxonomic scope" value="Eukaryota"/>
</dbReference>
<feature type="transmembrane region" description="Helical" evidence="6">
    <location>
        <begin position="210"/>
        <end position="228"/>
    </location>
</feature>
<keyword evidence="2 6" id="KW-0812">Transmembrane</keyword>
<protein>
    <recommendedName>
        <fullName evidence="7">Rhodopsin domain-containing protein</fullName>
    </recommendedName>
</protein>
<organism evidence="8 9">
    <name type="scientific">Colletotrichum sublineola</name>
    <name type="common">Sorghum anthracnose fungus</name>
    <dbReference type="NCBI Taxonomy" id="1173701"/>
    <lineage>
        <taxon>Eukaryota</taxon>
        <taxon>Fungi</taxon>
        <taxon>Dikarya</taxon>
        <taxon>Ascomycota</taxon>
        <taxon>Pezizomycotina</taxon>
        <taxon>Sordariomycetes</taxon>
        <taxon>Hypocreomycetidae</taxon>
        <taxon>Glomerellales</taxon>
        <taxon>Glomerellaceae</taxon>
        <taxon>Colletotrichum</taxon>
        <taxon>Colletotrichum graminicola species complex</taxon>
    </lineage>
</organism>
<sequence length="331" mass="36706">MADYDRGPELLYVAVIFTVISIISLGLRCYTVGFILKRFFIMDWIAVLTGVNQCALCAFSVLGVHYGLGKHVDEVSPENRIQALKWKWAGMVSYVVGSTLIKFVAGLLLLRLFAGQKWQRISIIVLLVLLALVQTFYLFIAIFQCSPIPFYWHRYTPDSPVKGKCLSATLAIASSYTSIFLGVLGDWFLALLPITLVWGIQMQRKVKISVVGILAVGSMASLANVARIPYAKQLLSSPDYLANFTDLAIWSIVECALGLTATSLAMLRPLFVRLNILVTTHVVSTFRLRSRAAHRSAATRLDSLNQPLEHPPAHDNGVPPISKLQSFKSEF</sequence>
<proteinExistence type="inferred from homology"/>
<evidence type="ECO:0000259" key="7">
    <source>
        <dbReference type="Pfam" id="PF20684"/>
    </source>
</evidence>
<dbReference type="EMBL" id="JMSE01001422">
    <property type="protein sequence ID" value="KDN61341.1"/>
    <property type="molecule type" value="Genomic_DNA"/>
</dbReference>
<keyword evidence="4 6" id="KW-0472">Membrane</keyword>
<dbReference type="AlphaFoldDB" id="A0A066X6G0"/>
<keyword evidence="3 6" id="KW-1133">Transmembrane helix</keyword>
<feature type="transmembrane region" description="Helical" evidence="6">
    <location>
        <begin position="176"/>
        <end position="198"/>
    </location>
</feature>
<dbReference type="OrthoDB" id="3936451at2759"/>
<evidence type="ECO:0000256" key="1">
    <source>
        <dbReference type="ARBA" id="ARBA00004141"/>
    </source>
</evidence>